<proteinExistence type="predicted"/>
<reference evidence="1 2" key="1">
    <citation type="submission" date="2015-09" db="EMBL/GenBank/DDBJ databases">
        <title>Draft Genome Sequence of Bradyrhizobium manausense Strain BR 3351T, a Novel Symbiotic Nitrogen-Fixing Alphaproteobacterium Isolated from Brazilian Amazon Rain Forest.</title>
        <authorList>
            <person name="De Araujo J.L."/>
            <person name="Zilli J.E."/>
        </authorList>
    </citation>
    <scope>NUCLEOTIDE SEQUENCE [LARGE SCALE GENOMIC DNA]</scope>
    <source>
        <strain evidence="1 2">BR3351</strain>
    </source>
</reference>
<sequence length="357" mass="39103">MNDLSGTIALQSTGSPVAAVAPPSMTVVVCIESGLLEPLTLRMVESLRRFGGRFASLDVVAVTPRFTPPLAPTTRRRMAELGIDHLRVHPRDPYAWHHYMNKPEALAAVEARTRSNAIAWLDSDILFLREPNELELPDGVDFIAGAPDAGVIGSAGAGDANESFWGRSAALVGKRLDDLPWLRTSDGRLIRFYVNSGVFVYRRATGFGRAYLANCKKFLELKVARTHSQVHFLDQVMLGLTVIERGLSWKMLPASSNFPVCGALPDNYEPSKVADVSVLHFHDSMGRALWGKLLDSLGPDHDRVRAWLEPQGPIELPPSGLSSLMRGALRITRGVRRQVFYARSGFSKASSRAGSTC</sequence>
<dbReference type="Proteomes" id="UP000051936">
    <property type="component" value="Unassembled WGS sequence"/>
</dbReference>
<dbReference type="SUPFAM" id="SSF53448">
    <property type="entry name" value="Nucleotide-diphospho-sugar transferases"/>
    <property type="match status" value="1"/>
</dbReference>
<dbReference type="RefSeq" id="WP_057747585.1">
    <property type="nucleotide sequence ID" value="NZ_LJYG01000062.1"/>
</dbReference>
<organism evidence="1 2">
    <name type="scientific">Bradyrhizobium manausense</name>
    <dbReference type="NCBI Taxonomy" id="989370"/>
    <lineage>
        <taxon>Bacteria</taxon>
        <taxon>Pseudomonadati</taxon>
        <taxon>Pseudomonadota</taxon>
        <taxon>Alphaproteobacteria</taxon>
        <taxon>Hyphomicrobiales</taxon>
        <taxon>Nitrobacteraceae</taxon>
        <taxon>Bradyrhizobium</taxon>
    </lineage>
</organism>
<keyword evidence="2" id="KW-1185">Reference proteome</keyword>
<dbReference type="InterPro" id="IPR029044">
    <property type="entry name" value="Nucleotide-diphossugar_trans"/>
</dbReference>
<dbReference type="STRING" id="989370.AOQ71_15750"/>
<accession>A0A0R3DYS1</accession>
<evidence type="ECO:0000313" key="1">
    <source>
        <dbReference type="EMBL" id="KRQ12604.1"/>
    </source>
</evidence>
<name>A0A0R3DYS1_9BRAD</name>
<dbReference type="Gene3D" id="3.90.550.10">
    <property type="entry name" value="Spore Coat Polysaccharide Biosynthesis Protein SpsA, Chain A"/>
    <property type="match status" value="1"/>
</dbReference>
<evidence type="ECO:0000313" key="2">
    <source>
        <dbReference type="Proteomes" id="UP000051936"/>
    </source>
</evidence>
<gene>
    <name evidence="1" type="ORF">AOQ71_15750</name>
</gene>
<dbReference type="AlphaFoldDB" id="A0A0R3DYS1"/>
<dbReference type="OrthoDB" id="509436at2"/>
<comment type="caution">
    <text evidence="1">The sequence shown here is derived from an EMBL/GenBank/DDBJ whole genome shotgun (WGS) entry which is preliminary data.</text>
</comment>
<dbReference type="EMBL" id="LJYG01000062">
    <property type="protein sequence ID" value="KRQ12604.1"/>
    <property type="molecule type" value="Genomic_DNA"/>
</dbReference>
<protein>
    <recommendedName>
        <fullName evidence="3">Nucleotide-diphospho-sugar transferase domain-containing protein</fullName>
    </recommendedName>
</protein>
<evidence type="ECO:0008006" key="3">
    <source>
        <dbReference type="Google" id="ProtNLM"/>
    </source>
</evidence>